<evidence type="ECO:0000259" key="2">
    <source>
        <dbReference type="PROSITE" id="PS50975"/>
    </source>
</evidence>
<dbReference type="PANTHER" id="PTHR21621">
    <property type="entry name" value="RIBOSOMAL PROTEIN S6 MODIFICATION PROTEIN"/>
    <property type="match status" value="1"/>
</dbReference>
<dbReference type="PANTHER" id="PTHR21621:SF0">
    <property type="entry name" value="BETA-CITRYLGLUTAMATE SYNTHASE B-RELATED"/>
    <property type="match status" value="1"/>
</dbReference>
<keyword evidence="1" id="KW-0547">Nucleotide-binding</keyword>
<comment type="caution">
    <text evidence="3">The sequence shown here is derived from an EMBL/GenBank/DDBJ whole genome shotgun (WGS) entry which is preliminary data.</text>
</comment>
<dbReference type="InterPro" id="IPR011761">
    <property type="entry name" value="ATP-grasp"/>
</dbReference>
<keyword evidence="1" id="KW-0067">ATP-binding</keyword>
<dbReference type="EMBL" id="JBHTON010000010">
    <property type="protein sequence ID" value="MFD1484492.1"/>
    <property type="molecule type" value="Genomic_DNA"/>
</dbReference>
<evidence type="ECO:0000313" key="4">
    <source>
        <dbReference type="Proteomes" id="UP001597252"/>
    </source>
</evidence>
<keyword evidence="4" id="KW-1185">Reference proteome</keyword>
<sequence length="556" mass="59302">MYDYGQMIAELNLIGLLPQTQARLQVHLAPSAANLPSSPYWLSNAKEVLVTIPWSSDLRGITRQLTAVLASLRRAGVDTTLGAEPFTISWVLPETLFSRSYEVIATTKSAPDYLAFRNAWYVRFAQVWQKAQPQLQAHFGVSRGFELHLLGEAPQTQGIIGVQWQAVPLLANTDTGSQTQSLLWLRGALWGLLCNQLPAQLATWGPKVILDPETVSSLKRLQPGVKRQVPTLDDGVHLPGYPQLSLDSQLLLGAALATGHKIAVLDERSEVLQIEDHLVAGGATLNSAAAANAAASKLAQKALLATHGLPVAPAAMYLNLNAALHDFHTSYAHKAIAVKPICGQSGLGVAVFRLPPTEAAFAQAFAQAAAYGPVLVESYVPGASYRFFVQDGAVKAVMEMTPANVVGDGRRSVAALVSHKNARRPIGWQPVVLDDTAEAALASQGVTTETIPPRGHQVFLQTVSNARFGADGYDVTADIAAGYTDLAVQAAAALGLRIAGIDMVIPNLYQAYQADQNGMAVILSITPTPALWPHAVPQMGVKRQLASDLITSLLQA</sequence>
<name>A0ABW4E3J3_9LACO</name>
<dbReference type="Proteomes" id="UP001597252">
    <property type="component" value="Unassembled WGS sequence"/>
</dbReference>
<dbReference type="RefSeq" id="WP_125754002.1">
    <property type="nucleotide sequence ID" value="NZ_JBHTON010000010.1"/>
</dbReference>
<reference evidence="4" key="1">
    <citation type="journal article" date="2019" name="Int. J. Syst. Evol. Microbiol.">
        <title>The Global Catalogue of Microorganisms (GCM) 10K type strain sequencing project: providing services to taxonomists for standard genome sequencing and annotation.</title>
        <authorList>
            <consortium name="The Broad Institute Genomics Platform"/>
            <consortium name="The Broad Institute Genome Sequencing Center for Infectious Disease"/>
            <person name="Wu L."/>
            <person name="Ma J."/>
        </authorList>
    </citation>
    <scope>NUCLEOTIDE SEQUENCE [LARGE SCALE GENOMIC DNA]</scope>
    <source>
        <strain evidence="4">CCM 8903</strain>
    </source>
</reference>
<dbReference type="SUPFAM" id="SSF56059">
    <property type="entry name" value="Glutathione synthetase ATP-binding domain-like"/>
    <property type="match status" value="1"/>
</dbReference>
<dbReference type="PROSITE" id="PS50975">
    <property type="entry name" value="ATP_GRASP"/>
    <property type="match status" value="1"/>
</dbReference>
<evidence type="ECO:0000313" key="3">
    <source>
        <dbReference type="EMBL" id="MFD1484492.1"/>
    </source>
</evidence>
<evidence type="ECO:0000256" key="1">
    <source>
        <dbReference type="PROSITE-ProRule" id="PRU00409"/>
    </source>
</evidence>
<dbReference type="Gene3D" id="3.30.470.20">
    <property type="entry name" value="ATP-grasp fold, B domain"/>
    <property type="match status" value="2"/>
</dbReference>
<organism evidence="3 4">
    <name type="scientific">Lacticaseibacillus baoqingensis</name>
    <dbReference type="NCBI Taxonomy" id="2486013"/>
    <lineage>
        <taxon>Bacteria</taxon>
        <taxon>Bacillati</taxon>
        <taxon>Bacillota</taxon>
        <taxon>Bacilli</taxon>
        <taxon>Lactobacillales</taxon>
        <taxon>Lactobacillaceae</taxon>
        <taxon>Lacticaseibacillus</taxon>
    </lineage>
</organism>
<feature type="domain" description="ATP-grasp" evidence="2">
    <location>
        <begin position="301"/>
        <end position="554"/>
    </location>
</feature>
<proteinExistence type="predicted"/>
<protein>
    <recommendedName>
        <fullName evidence="2">ATP-grasp domain-containing protein</fullName>
    </recommendedName>
</protein>
<gene>
    <name evidence="3" type="ORF">ACFQ5J_04500</name>
</gene>
<accession>A0ABW4E3J3</accession>